<gene>
    <name evidence="2" type="ORF">SAMN05421879_11355</name>
    <name evidence="3" type="ORF">SAMN05421879_11434</name>
</gene>
<dbReference type="AlphaFoldDB" id="A0A285VU81"/>
<name>A0A285VU81_9MICO</name>
<evidence type="ECO:0000313" key="2">
    <source>
        <dbReference type="EMBL" id="SOC57524.1"/>
    </source>
</evidence>
<accession>A0A285VU81</accession>
<dbReference type="RefSeq" id="WP_097189086.1">
    <property type="nucleotide sequence ID" value="NZ_OBQK01000013.1"/>
</dbReference>
<organism evidence="3 4">
    <name type="scientific">Ornithinimicrobium cerasi</name>
    <dbReference type="NCBI Taxonomy" id="2248773"/>
    <lineage>
        <taxon>Bacteria</taxon>
        <taxon>Bacillati</taxon>
        <taxon>Actinomycetota</taxon>
        <taxon>Actinomycetes</taxon>
        <taxon>Micrococcales</taxon>
        <taxon>Ornithinimicrobiaceae</taxon>
        <taxon>Ornithinimicrobium</taxon>
    </lineage>
</organism>
<reference evidence="3" key="2">
    <citation type="submission" date="2017-08" db="EMBL/GenBank/DDBJ databases">
        <authorList>
            <person name="de Groot N.N."/>
        </authorList>
    </citation>
    <scope>NUCLEOTIDE SEQUENCE [LARGE SCALE GENOMIC DNA]</scope>
    <source>
        <strain evidence="3">USBA17B2</strain>
    </source>
</reference>
<dbReference type="EMBL" id="OBQK01000013">
    <property type="protein sequence ID" value="SOC57524.1"/>
    <property type="molecule type" value="Genomic_DNA"/>
</dbReference>
<sequence length="226" mass="23109">MSTSARSAAPTRLPARSRDRRPALAALALLLVLLGALGSALLVYRTGERAEVLMAAGPIEQGEVLTREDLRVVEMAWDDGETQLIGATAIDNFVGASALTHIPANSVLAPQMFTASTMAPAGSTQVGVLVPLPGRPADVFRVNDIVRVFQVPPAAAVGETGETEELVTAAKVVSVGAASTTSDSVHVTLLVPEADAPAVIAASSSGSAALAVLPADTAPVVDWRTE</sequence>
<dbReference type="CDD" id="cd11614">
    <property type="entry name" value="SAF_CpaB_FlgA_like"/>
    <property type="match status" value="1"/>
</dbReference>
<evidence type="ECO:0000259" key="1">
    <source>
        <dbReference type="SMART" id="SM00858"/>
    </source>
</evidence>
<protein>
    <submittedName>
        <fullName evidence="3">SAF domain-containing protein</fullName>
    </submittedName>
</protein>
<reference evidence="4" key="1">
    <citation type="submission" date="2017-08" db="EMBL/GenBank/DDBJ databases">
        <authorList>
            <person name="Varghese N."/>
            <person name="Submissions S."/>
        </authorList>
    </citation>
    <scope>NUCLEOTIDE SEQUENCE [LARGE SCALE GENOMIC DNA]</scope>
    <source>
        <strain evidence="4">USBA17B2</strain>
    </source>
</reference>
<dbReference type="SMART" id="SM00858">
    <property type="entry name" value="SAF"/>
    <property type="match status" value="1"/>
</dbReference>
<dbReference type="InterPro" id="IPR013974">
    <property type="entry name" value="SAF"/>
</dbReference>
<dbReference type="Gene3D" id="3.90.1210.10">
    <property type="entry name" value="Antifreeze-like/N-acetylneuraminic acid synthase C-terminal domain"/>
    <property type="match status" value="1"/>
</dbReference>
<evidence type="ECO:0000313" key="4">
    <source>
        <dbReference type="Proteomes" id="UP000219688"/>
    </source>
</evidence>
<evidence type="ECO:0000313" key="3">
    <source>
        <dbReference type="EMBL" id="SOC57604.1"/>
    </source>
</evidence>
<dbReference type="Pfam" id="PF08666">
    <property type="entry name" value="SAF"/>
    <property type="match status" value="1"/>
</dbReference>
<feature type="domain" description="SAF" evidence="1">
    <location>
        <begin position="50"/>
        <end position="114"/>
    </location>
</feature>
<dbReference type="Proteomes" id="UP000219688">
    <property type="component" value="Unassembled WGS sequence"/>
</dbReference>
<dbReference type="EMBL" id="OBQK01000014">
    <property type="protein sequence ID" value="SOC57604.1"/>
    <property type="molecule type" value="Genomic_DNA"/>
</dbReference>
<keyword evidence="4" id="KW-1185">Reference proteome</keyword>
<proteinExistence type="predicted"/>